<feature type="domain" description="Histidine kinase" evidence="9">
    <location>
        <begin position="92"/>
        <end position="303"/>
    </location>
</feature>
<dbReference type="Proteomes" id="UP000193017">
    <property type="component" value="Chromosome"/>
</dbReference>
<dbReference type="SMART" id="SM00388">
    <property type="entry name" value="HisKA"/>
    <property type="match status" value="1"/>
</dbReference>
<keyword evidence="12" id="KW-1185">Reference proteome</keyword>
<dbReference type="Gene3D" id="3.30.565.10">
    <property type="entry name" value="Histidine kinase-like ATPase, C-terminal domain"/>
    <property type="match status" value="1"/>
</dbReference>
<comment type="catalytic activity">
    <reaction evidence="1">
        <text>ATP + protein L-histidine = ADP + protein N-phospho-L-histidine.</text>
        <dbReference type="EC" id="2.7.13.3"/>
    </reaction>
</comment>
<evidence type="ECO:0000259" key="10">
    <source>
        <dbReference type="PROSITE" id="PS50110"/>
    </source>
</evidence>
<dbReference type="EMBL" id="CP020612">
    <property type="protein sequence ID" value="ARJ69048.1"/>
    <property type="molecule type" value="Genomic_DNA"/>
</dbReference>
<dbReference type="OrthoDB" id="9764438at2"/>
<evidence type="ECO:0000259" key="9">
    <source>
        <dbReference type="PROSITE" id="PS50109"/>
    </source>
</evidence>
<dbReference type="PRINTS" id="PR00344">
    <property type="entry name" value="BCTRLSENSOR"/>
</dbReference>
<keyword evidence="4" id="KW-0808">Transferase</keyword>
<dbReference type="Pfam" id="PF00512">
    <property type="entry name" value="HisKA"/>
    <property type="match status" value="1"/>
</dbReference>
<evidence type="ECO:0000256" key="2">
    <source>
        <dbReference type="ARBA" id="ARBA00012438"/>
    </source>
</evidence>
<dbReference type="Gene3D" id="1.10.287.130">
    <property type="match status" value="1"/>
</dbReference>
<dbReference type="SUPFAM" id="SSF47384">
    <property type="entry name" value="Homodimeric domain of signal transducing histidine kinase"/>
    <property type="match status" value="1"/>
</dbReference>
<dbReference type="InterPro" id="IPR001789">
    <property type="entry name" value="Sig_transdc_resp-reg_receiver"/>
</dbReference>
<dbReference type="InterPro" id="IPR011006">
    <property type="entry name" value="CheY-like_superfamily"/>
</dbReference>
<evidence type="ECO:0000256" key="4">
    <source>
        <dbReference type="ARBA" id="ARBA00022679"/>
    </source>
</evidence>
<dbReference type="InterPro" id="IPR003661">
    <property type="entry name" value="HisK_dim/P_dom"/>
</dbReference>
<dbReference type="SMART" id="SM00448">
    <property type="entry name" value="REC"/>
    <property type="match status" value="1"/>
</dbReference>
<name>A0A1W6CVZ4_9RHOB</name>
<dbReference type="InterPro" id="IPR050736">
    <property type="entry name" value="Sensor_HK_Regulatory"/>
</dbReference>
<dbReference type="CDD" id="cd00075">
    <property type="entry name" value="HATPase"/>
    <property type="match status" value="1"/>
</dbReference>
<dbReference type="InterPro" id="IPR036097">
    <property type="entry name" value="HisK_dim/P_sf"/>
</dbReference>
<keyword evidence="8" id="KW-0175">Coiled coil</keyword>
<feature type="domain" description="Response regulatory" evidence="10">
    <location>
        <begin position="324"/>
        <end position="441"/>
    </location>
</feature>
<dbReference type="SUPFAM" id="SSF52172">
    <property type="entry name" value="CheY-like"/>
    <property type="match status" value="1"/>
</dbReference>
<keyword evidence="5 11" id="KW-0418">Kinase</keyword>
<dbReference type="PANTHER" id="PTHR43711">
    <property type="entry name" value="TWO-COMPONENT HISTIDINE KINASE"/>
    <property type="match status" value="1"/>
</dbReference>
<proteinExistence type="predicted"/>
<dbReference type="STRING" id="1945662.B0A89_04820"/>
<dbReference type="PROSITE" id="PS50109">
    <property type="entry name" value="HIS_KIN"/>
    <property type="match status" value="1"/>
</dbReference>
<dbReference type="Pfam" id="PF00072">
    <property type="entry name" value="Response_reg"/>
    <property type="match status" value="1"/>
</dbReference>
<dbReference type="PROSITE" id="PS50110">
    <property type="entry name" value="RESPONSE_REGULATORY"/>
    <property type="match status" value="1"/>
</dbReference>
<dbReference type="KEGG" id="pcon:B0A89_04820"/>
<keyword evidence="3 7" id="KW-0597">Phosphoprotein</keyword>
<evidence type="ECO:0000313" key="12">
    <source>
        <dbReference type="Proteomes" id="UP000193017"/>
    </source>
</evidence>
<evidence type="ECO:0000313" key="11">
    <source>
        <dbReference type="EMBL" id="ARJ69048.1"/>
    </source>
</evidence>
<feature type="coiled-coil region" evidence="8">
    <location>
        <begin position="13"/>
        <end position="85"/>
    </location>
</feature>
<sequence>MILPPGEDAQGRAVRLERIAEALIERVDRLEETRGSARSMFQAAVALEREAIARTRDLERALADLSEKNRDLAVARAAAEEANRSRTRFLRAASHDLLQPLAAARLFLSALTDTGLDETQAELAARLGAAFESVEELMHAVLDISRLDSQRIEFHRKPVALDALFRRLAVEYAPMAEAAGLRLSFVPTAAVVDSDPTFLRRIAQNLISNALKYTARGGVVVGVRRRGGLVWLECHDSGPGIAAADRARIFDEFQRAVPERGPQGMGLGLSIVRRACLKLGHRLELDSAVGRGTVFRVGLAPADAAAGAGQAAPDPSAAALRGRVVLVVENDAAMRRGYELMLGGRMGMIVRCAGGTAEALAAMGQDDPPDVILADYNLDNGDTGIAAIGALRAAAGQAIAAVMVTARRDGHVARACAACAVPLIEKPVRPADLAAALMQALGAAPPLA</sequence>
<dbReference type="SUPFAM" id="SSF55874">
    <property type="entry name" value="ATPase domain of HSP90 chaperone/DNA topoisomerase II/histidine kinase"/>
    <property type="match status" value="1"/>
</dbReference>
<accession>A0A1W6CVZ4</accession>
<dbReference type="RefSeq" id="WP_085377165.1">
    <property type="nucleotide sequence ID" value="NZ_CP020612.1"/>
</dbReference>
<protein>
    <recommendedName>
        <fullName evidence="2">histidine kinase</fullName>
        <ecNumber evidence="2">2.7.13.3</ecNumber>
    </recommendedName>
</protein>
<dbReference type="Gene3D" id="3.40.50.2300">
    <property type="match status" value="1"/>
</dbReference>
<evidence type="ECO:0000256" key="8">
    <source>
        <dbReference type="SAM" id="Coils"/>
    </source>
</evidence>
<evidence type="ECO:0000256" key="1">
    <source>
        <dbReference type="ARBA" id="ARBA00000085"/>
    </source>
</evidence>
<evidence type="ECO:0000256" key="5">
    <source>
        <dbReference type="ARBA" id="ARBA00022777"/>
    </source>
</evidence>
<gene>
    <name evidence="11" type="ORF">B0A89_04820</name>
</gene>
<dbReference type="CDD" id="cd00082">
    <property type="entry name" value="HisKA"/>
    <property type="match status" value="1"/>
</dbReference>
<dbReference type="EC" id="2.7.13.3" evidence="2"/>
<evidence type="ECO:0000256" key="6">
    <source>
        <dbReference type="ARBA" id="ARBA00023012"/>
    </source>
</evidence>
<dbReference type="InterPro" id="IPR036890">
    <property type="entry name" value="HATPase_C_sf"/>
</dbReference>
<dbReference type="InterPro" id="IPR003594">
    <property type="entry name" value="HATPase_dom"/>
</dbReference>
<dbReference type="InterPro" id="IPR004358">
    <property type="entry name" value="Sig_transdc_His_kin-like_C"/>
</dbReference>
<dbReference type="CDD" id="cd00156">
    <property type="entry name" value="REC"/>
    <property type="match status" value="1"/>
</dbReference>
<evidence type="ECO:0000256" key="7">
    <source>
        <dbReference type="PROSITE-ProRule" id="PRU00169"/>
    </source>
</evidence>
<dbReference type="PANTHER" id="PTHR43711:SF1">
    <property type="entry name" value="HISTIDINE KINASE 1"/>
    <property type="match status" value="1"/>
</dbReference>
<evidence type="ECO:0000256" key="3">
    <source>
        <dbReference type="ARBA" id="ARBA00022553"/>
    </source>
</evidence>
<reference evidence="11 12" key="1">
    <citation type="submission" date="2017-03" db="EMBL/GenBank/DDBJ databases">
        <title>Genome sequence of Paracoccus contaminans isolated from a water microcosm.</title>
        <authorList>
            <person name="Aurass P."/>
            <person name="Karste S."/>
            <person name="Trost E."/>
            <person name="Glaeser S.P."/>
            <person name="Kaempfer P."/>
            <person name="Flieger A."/>
        </authorList>
    </citation>
    <scope>NUCLEOTIDE SEQUENCE [LARGE SCALE GENOMIC DNA]</scope>
    <source>
        <strain evidence="12">RKI 16-01929T\LMG 29738T\CCM 8701T\CIP 111112T</strain>
    </source>
</reference>
<keyword evidence="6" id="KW-0902">Two-component regulatory system</keyword>
<dbReference type="SMART" id="SM00387">
    <property type="entry name" value="HATPase_c"/>
    <property type="match status" value="1"/>
</dbReference>
<feature type="modified residue" description="4-aspartylphosphate" evidence="7">
    <location>
        <position position="375"/>
    </location>
</feature>
<dbReference type="Pfam" id="PF02518">
    <property type="entry name" value="HATPase_c"/>
    <property type="match status" value="1"/>
</dbReference>
<dbReference type="GO" id="GO:0000155">
    <property type="term" value="F:phosphorelay sensor kinase activity"/>
    <property type="evidence" value="ECO:0007669"/>
    <property type="project" value="InterPro"/>
</dbReference>
<dbReference type="InterPro" id="IPR005467">
    <property type="entry name" value="His_kinase_dom"/>
</dbReference>
<dbReference type="AlphaFoldDB" id="A0A1W6CVZ4"/>
<organism evidence="11 12">
    <name type="scientific">Paracoccus contaminans</name>
    <dbReference type="NCBI Taxonomy" id="1945662"/>
    <lineage>
        <taxon>Bacteria</taxon>
        <taxon>Pseudomonadati</taxon>
        <taxon>Pseudomonadota</taxon>
        <taxon>Alphaproteobacteria</taxon>
        <taxon>Rhodobacterales</taxon>
        <taxon>Paracoccaceae</taxon>
        <taxon>Paracoccus</taxon>
    </lineage>
</organism>